<dbReference type="PANTHER" id="PTHR31121">
    <property type="entry name" value="ALPHA-1,2 MANNOSYLTRANSFERASE KTR1"/>
    <property type="match status" value="1"/>
</dbReference>
<dbReference type="Proteomes" id="UP001437256">
    <property type="component" value="Unassembled WGS sequence"/>
</dbReference>
<evidence type="ECO:0008006" key="5">
    <source>
        <dbReference type="Google" id="ProtNLM"/>
    </source>
</evidence>
<accession>A0ABR2ZBG7</accession>
<keyword evidence="4" id="KW-1185">Reference proteome</keyword>
<evidence type="ECO:0000256" key="2">
    <source>
        <dbReference type="ARBA" id="ARBA00022679"/>
    </source>
</evidence>
<sequence length="358" mass="42069">MLVNLLGRQFTNEPEQEPMLVEETHPPDLSPPEQVEVANHIPRPVGEGTANATLVFLARNSELDGVLSSMEHVEMRFNKRFGYPWVFLNEVEFEDEFKRRVQEATSAPVSFGLIPHDHWYQPDWVDEDRAREGRERMKALNMIYADNVPYRNMCRFNSGFFFHHPLLQPYRYYWRVEPGISYTCDIPYDPFDYLRDHGKIYGFTITFTEWEATIPTLWASVKEFIEKYPQYVSDNNAMSYLSKDGGTTYNLCHFWSNFEIADLDFWRSEAYQKFFEFLDSKGGFYYERWGDAPVHSIAAALFADKEKLHFFNDIGYSHPPFEHCPAGELRNGKNCNCNPALSIDRRPQSCLAKYEKLW</sequence>
<dbReference type="PIRSF" id="PIRSF018153">
    <property type="entry name" value="Glyco_trans_15"/>
    <property type="match status" value="1"/>
</dbReference>
<proteinExistence type="inferred from homology"/>
<protein>
    <recommendedName>
        <fullName evidence="5">Glycosyltransferase family 15 protein</fullName>
    </recommendedName>
</protein>
<dbReference type="PANTHER" id="PTHR31121:SF6">
    <property type="entry name" value="ALPHA-1,2 MANNOSYLTRANSFERASE KTR1"/>
    <property type="match status" value="1"/>
</dbReference>
<evidence type="ECO:0000256" key="1">
    <source>
        <dbReference type="ARBA" id="ARBA00007677"/>
    </source>
</evidence>
<organism evidence="3 4">
    <name type="scientific">Marasmius tenuissimus</name>
    <dbReference type="NCBI Taxonomy" id="585030"/>
    <lineage>
        <taxon>Eukaryota</taxon>
        <taxon>Fungi</taxon>
        <taxon>Dikarya</taxon>
        <taxon>Basidiomycota</taxon>
        <taxon>Agaricomycotina</taxon>
        <taxon>Agaricomycetes</taxon>
        <taxon>Agaricomycetidae</taxon>
        <taxon>Agaricales</taxon>
        <taxon>Marasmiineae</taxon>
        <taxon>Marasmiaceae</taxon>
        <taxon>Marasmius</taxon>
    </lineage>
</organism>
<reference evidence="3 4" key="1">
    <citation type="submission" date="2024-05" db="EMBL/GenBank/DDBJ databases">
        <title>A draft genome resource for the thread blight pathogen Marasmius tenuissimus strain MS-2.</title>
        <authorList>
            <person name="Yulfo-Soto G.E."/>
            <person name="Baruah I.K."/>
            <person name="Amoako-Attah I."/>
            <person name="Bukari Y."/>
            <person name="Meinhardt L.W."/>
            <person name="Bailey B.A."/>
            <person name="Cohen S.P."/>
        </authorList>
    </citation>
    <scope>NUCLEOTIDE SEQUENCE [LARGE SCALE GENOMIC DNA]</scope>
    <source>
        <strain evidence="3 4">MS-2</strain>
    </source>
</reference>
<dbReference type="InterPro" id="IPR029044">
    <property type="entry name" value="Nucleotide-diphossugar_trans"/>
</dbReference>
<comment type="similarity">
    <text evidence="1">Belongs to the glycosyltransferase 15 family.</text>
</comment>
<evidence type="ECO:0000313" key="3">
    <source>
        <dbReference type="EMBL" id="KAL0058246.1"/>
    </source>
</evidence>
<keyword evidence="2" id="KW-0808">Transferase</keyword>
<comment type="caution">
    <text evidence="3">The sequence shown here is derived from an EMBL/GenBank/DDBJ whole genome shotgun (WGS) entry which is preliminary data.</text>
</comment>
<name>A0ABR2ZBG7_9AGAR</name>
<evidence type="ECO:0000313" key="4">
    <source>
        <dbReference type="Proteomes" id="UP001437256"/>
    </source>
</evidence>
<gene>
    <name evidence="3" type="ORF">AAF712_015084</name>
</gene>
<dbReference type="InterPro" id="IPR002685">
    <property type="entry name" value="Glyco_trans_15"/>
</dbReference>
<dbReference type="EMBL" id="JBBXMP010000343">
    <property type="protein sequence ID" value="KAL0058246.1"/>
    <property type="molecule type" value="Genomic_DNA"/>
</dbReference>
<dbReference type="Pfam" id="PF01793">
    <property type="entry name" value="Glyco_transf_15"/>
    <property type="match status" value="1"/>
</dbReference>
<dbReference type="SUPFAM" id="SSF53448">
    <property type="entry name" value="Nucleotide-diphospho-sugar transferases"/>
    <property type="match status" value="1"/>
</dbReference>
<dbReference type="Gene3D" id="3.90.550.10">
    <property type="entry name" value="Spore Coat Polysaccharide Biosynthesis Protein SpsA, Chain A"/>
    <property type="match status" value="1"/>
</dbReference>